<evidence type="ECO:0000313" key="1">
    <source>
        <dbReference type="EMBL" id="ROR47972.1"/>
    </source>
</evidence>
<evidence type="ECO:0000313" key="2">
    <source>
        <dbReference type="Proteomes" id="UP000271868"/>
    </source>
</evidence>
<sequence length="105" mass="11980">MNAGKLDQRVTVERFTSTVDDWGTPIESWAPLFTCWAAVEPLVGREYIAAQALQSEVTTRIRMRFRPWMTAQDRVIHDGKTYNIVSVIDVRSGHRELVLMCKAIA</sequence>
<keyword evidence="2" id="KW-1185">Reference proteome</keyword>
<dbReference type="InterPro" id="IPR008767">
    <property type="entry name" value="Phage_SPP1_head-tail_adaptor"/>
</dbReference>
<reference evidence="1 2" key="1">
    <citation type="submission" date="2018-11" db="EMBL/GenBank/DDBJ databases">
        <title>Genomic Encyclopedia of Type Strains, Phase IV (KMG-IV): sequencing the most valuable type-strain genomes for metagenomic binning, comparative biology and taxonomic classification.</title>
        <authorList>
            <person name="Goeker M."/>
        </authorList>
    </citation>
    <scope>NUCLEOTIDE SEQUENCE [LARGE SCALE GENOMIC DNA]</scope>
    <source>
        <strain evidence="1 2">DSM 15985</strain>
    </source>
</reference>
<dbReference type="AlphaFoldDB" id="A0AAX1WVM7"/>
<proteinExistence type="predicted"/>
<name>A0AAX1WVM7_9BURK</name>
<dbReference type="Proteomes" id="UP000271868">
    <property type="component" value="Unassembled WGS sequence"/>
</dbReference>
<accession>A0AAX1WVM7</accession>
<dbReference type="EMBL" id="RJVL01000003">
    <property type="protein sequence ID" value="ROR47972.1"/>
    <property type="molecule type" value="Genomic_DNA"/>
</dbReference>
<dbReference type="Gene3D" id="2.40.10.270">
    <property type="entry name" value="Bacteriophage SPP1 head-tail adaptor protein"/>
    <property type="match status" value="1"/>
</dbReference>
<dbReference type="InterPro" id="IPR038666">
    <property type="entry name" value="SSP1_head-tail_sf"/>
</dbReference>
<comment type="caution">
    <text evidence="1">The sequence shown here is derived from an EMBL/GenBank/DDBJ whole genome shotgun (WGS) entry which is preliminary data.</text>
</comment>
<dbReference type="RefSeq" id="WP_123675648.1">
    <property type="nucleotide sequence ID" value="NZ_RJVL01000003.1"/>
</dbReference>
<dbReference type="NCBIfam" id="TIGR01563">
    <property type="entry name" value="gp16_SPP1"/>
    <property type="match status" value="1"/>
</dbReference>
<organism evidence="1 2">
    <name type="scientific">Diaphorobacter nitroreducens</name>
    <dbReference type="NCBI Taxonomy" id="164759"/>
    <lineage>
        <taxon>Bacteria</taxon>
        <taxon>Pseudomonadati</taxon>
        <taxon>Pseudomonadota</taxon>
        <taxon>Betaproteobacteria</taxon>
        <taxon>Burkholderiales</taxon>
        <taxon>Comamonadaceae</taxon>
        <taxon>Diaphorobacter</taxon>
    </lineage>
</organism>
<gene>
    <name evidence="1" type="ORF">EDC60_1477</name>
</gene>
<dbReference type="Pfam" id="PF05521">
    <property type="entry name" value="Phage_HCP"/>
    <property type="match status" value="1"/>
</dbReference>
<protein>
    <submittedName>
        <fullName evidence="1">SPP1 family predicted phage head-tail adaptor</fullName>
    </submittedName>
</protein>